<evidence type="ECO:0000256" key="16">
    <source>
        <dbReference type="ARBA" id="ARBA00033235"/>
    </source>
</evidence>
<comment type="cofactor">
    <cofactor evidence="2">
        <name>Mg(2+)</name>
        <dbReference type="ChEBI" id="CHEBI:18420"/>
    </cofactor>
</comment>
<evidence type="ECO:0000256" key="14">
    <source>
        <dbReference type="ARBA" id="ARBA00022777"/>
    </source>
</evidence>
<name>A0A657PI90_9GAMM</name>
<evidence type="ECO:0000256" key="1">
    <source>
        <dbReference type="ARBA" id="ARBA00000683"/>
    </source>
</evidence>
<dbReference type="PANTHER" id="PTHR46244:SF3">
    <property type="entry name" value="PHOSPHOENOLPYRUVATE-PROTEIN PHOSPHOTRANSFERASE"/>
    <property type="match status" value="1"/>
</dbReference>
<evidence type="ECO:0000256" key="12">
    <source>
        <dbReference type="ARBA" id="ARBA00022683"/>
    </source>
</evidence>
<keyword evidence="9" id="KW-0963">Cytoplasm</keyword>
<gene>
    <name evidence="20" type="ORF">B0D84_05975</name>
</gene>
<evidence type="ECO:0000256" key="15">
    <source>
        <dbReference type="ARBA" id="ARBA00022842"/>
    </source>
</evidence>
<evidence type="ECO:0000259" key="17">
    <source>
        <dbReference type="Pfam" id="PF00391"/>
    </source>
</evidence>
<dbReference type="InterPro" id="IPR006318">
    <property type="entry name" value="PTS_EI-like"/>
</dbReference>
<dbReference type="GO" id="GO:0009401">
    <property type="term" value="P:phosphoenolpyruvate-dependent sugar phosphotransferase system"/>
    <property type="evidence" value="ECO:0007669"/>
    <property type="project" value="UniProtKB-KW"/>
</dbReference>
<reference evidence="20" key="1">
    <citation type="submission" date="2017-02" db="EMBL/GenBank/DDBJ databases">
        <title>Novel co-symbiosis in the unique lucinid bivalve Phacoides pectinatus.</title>
        <authorList>
            <person name="Lim S.J."/>
            <person name="Davis B.G."/>
            <person name="Gill D.E."/>
            <person name="Engel A.S."/>
            <person name="Anderson L.C."/>
            <person name="Campbell B.J."/>
        </authorList>
    </citation>
    <scope>NUCLEOTIDE SEQUENCE [LARGE SCALE GENOMIC DNA]</scope>
    <source>
        <strain evidence="20">LUC13016_P6</strain>
    </source>
</reference>
<accession>A0A657PI90</accession>
<comment type="caution">
    <text evidence="20">The sequence shown here is derived from an EMBL/GenBank/DDBJ whole genome shotgun (WGS) entry which is preliminary data.</text>
</comment>
<dbReference type="InterPro" id="IPR050499">
    <property type="entry name" value="PEP-utilizing_PTS_enzyme"/>
</dbReference>
<dbReference type="InterPro" id="IPR008279">
    <property type="entry name" value="PEP-util_enz_mobile_dom"/>
</dbReference>
<dbReference type="Gene3D" id="1.10.274.10">
    <property type="entry name" value="PtsI, HPr-binding domain"/>
    <property type="match status" value="1"/>
</dbReference>
<dbReference type="InterPro" id="IPR000121">
    <property type="entry name" value="PEP_util_C"/>
</dbReference>
<evidence type="ECO:0000256" key="6">
    <source>
        <dbReference type="ARBA" id="ARBA00012232"/>
    </source>
</evidence>
<dbReference type="InterPro" id="IPR036637">
    <property type="entry name" value="Phosphohistidine_dom_sf"/>
</dbReference>
<evidence type="ECO:0000259" key="18">
    <source>
        <dbReference type="Pfam" id="PF02896"/>
    </source>
</evidence>
<dbReference type="InterPro" id="IPR015813">
    <property type="entry name" value="Pyrv/PenolPyrv_kinase-like_dom"/>
</dbReference>
<dbReference type="InterPro" id="IPR036618">
    <property type="entry name" value="PtsI_HPr-bd_sf"/>
</dbReference>
<evidence type="ECO:0000256" key="9">
    <source>
        <dbReference type="ARBA" id="ARBA00022490"/>
    </source>
</evidence>
<evidence type="ECO:0000313" key="20">
    <source>
        <dbReference type="EMBL" id="OQX32561.1"/>
    </source>
</evidence>
<dbReference type="SUPFAM" id="SSF51621">
    <property type="entry name" value="Phosphoenolpyruvate/pyruvate domain"/>
    <property type="match status" value="1"/>
</dbReference>
<evidence type="ECO:0000259" key="19">
    <source>
        <dbReference type="Pfam" id="PF05524"/>
    </source>
</evidence>
<evidence type="ECO:0000256" key="2">
    <source>
        <dbReference type="ARBA" id="ARBA00001946"/>
    </source>
</evidence>
<feature type="domain" description="PEP-utilising enzyme C-terminal" evidence="18">
    <location>
        <begin position="258"/>
        <end position="447"/>
    </location>
</feature>
<evidence type="ECO:0000256" key="11">
    <source>
        <dbReference type="ARBA" id="ARBA00022679"/>
    </source>
</evidence>
<dbReference type="EMBL" id="MUIE01000404">
    <property type="protein sequence ID" value="OQX32561.1"/>
    <property type="molecule type" value="Genomic_DNA"/>
</dbReference>
<evidence type="ECO:0000256" key="7">
    <source>
        <dbReference type="ARBA" id="ARBA00016544"/>
    </source>
</evidence>
<evidence type="ECO:0000256" key="10">
    <source>
        <dbReference type="ARBA" id="ARBA00022597"/>
    </source>
</evidence>
<comment type="similarity">
    <text evidence="5">Belongs to the PEP-utilizing enzyme family.</text>
</comment>
<dbReference type="InterPro" id="IPR008731">
    <property type="entry name" value="PTS_EIN"/>
</dbReference>
<dbReference type="Pfam" id="PF05524">
    <property type="entry name" value="PEP-utilisers_N"/>
    <property type="match status" value="1"/>
</dbReference>
<feature type="non-terminal residue" evidence="20">
    <location>
        <position position="448"/>
    </location>
</feature>
<dbReference type="SUPFAM" id="SSF47831">
    <property type="entry name" value="Enzyme I of the PEP:sugar phosphotransferase system HPr-binding (sub)domain"/>
    <property type="match status" value="1"/>
</dbReference>
<comment type="subcellular location">
    <subcellularLocation>
        <location evidence="4">Cytoplasm</location>
    </subcellularLocation>
</comment>
<keyword evidence="10" id="KW-0762">Sugar transport</keyword>
<comment type="function">
    <text evidence="3">General (non sugar-specific) component of the phosphoenolpyruvate-dependent sugar phosphotransferase system (sugar PTS). This major carbohydrate active-transport system catalyzes the phosphorylation of incoming sugar substrates concomitantly with their translocation across the cell membrane. Enzyme I transfers the phosphoryl group from phosphoenolpyruvate (PEP) to the phosphoryl carrier protein (HPr).</text>
</comment>
<protein>
    <recommendedName>
        <fullName evidence="7">Phosphoenolpyruvate-protein phosphotransferase</fullName>
        <ecNumber evidence="6">2.7.3.9</ecNumber>
    </recommendedName>
    <alternativeName>
        <fullName evidence="16">Phosphotransferase system, enzyme I</fullName>
    </alternativeName>
</protein>
<feature type="domain" description="Phosphotransferase system enzyme I N-terminal" evidence="19">
    <location>
        <begin position="8"/>
        <end position="131"/>
    </location>
</feature>
<evidence type="ECO:0000256" key="3">
    <source>
        <dbReference type="ARBA" id="ARBA00002728"/>
    </source>
</evidence>
<sequence length="448" mass="49769">MSGGCQATGIGVSRGIAIGRAYRLQRKCFEISERLIEPDQVEQEVARFYHAITSAREKLRTILDKIPEGTRTDVAAFIDTHLLMLDDDPLSETPVEMIHHLHYAAEWALKLQRDALVQVFDEMEDPYLRTRKDDVDHVVNLIQQFLQNSEEEEEALESLRGRIILAKDLTPADTILFRHQGIAGFITEYGGPMSHTAILARSLGIPAVVGLHEAAECLRNGQMLILDGDSGTVIGNADEETLARYGKRISDGEARQQRLRKLIGKPATTRDGLRLRLMANIELTEDIANTRALGADGIGLYRTEFLYMNRAEAPREEEHFQAYRRAVQELAGIPITIRTLDLGADKQLEENPTREAAASNPALGLRAIRLCLKQPQLFIPQLRAILRAAVLGPVQIMLPMISNLDEVRQIKAMISQVERDLEREGVAFARGVPLGGMIEIPAAALAAP</sequence>
<dbReference type="Gene3D" id="3.50.30.10">
    <property type="entry name" value="Phosphohistidine domain"/>
    <property type="match status" value="1"/>
</dbReference>
<evidence type="ECO:0000256" key="4">
    <source>
        <dbReference type="ARBA" id="ARBA00004496"/>
    </source>
</evidence>
<keyword evidence="8" id="KW-0813">Transport</keyword>
<dbReference type="SUPFAM" id="SSF52009">
    <property type="entry name" value="Phosphohistidine domain"/>
    <property type="match status" value="1"/>
</dbReference>
<dbReference type="PANTHER" id="PTHR46244">
    <property type="entry name" value="PHOSPHOENOLPYRUVATE-PROTEIN PHOSPHOTRANSFERASE"/>
    <property type="match status" value="1"/>
</dbReference>
<keyword evidence="11" id="KW-0808">Transferase</keyword>
<comment type="catalytic activity">
    <reaction evidence="1">
        <text>L-histidyl-[protein] + phosphoenolpyruvate = N(pros)-phospho-L-histidyl-[protein] + pyruvate</text>
        <dbReference type="Rhea" id="RHEA:23880"/>
        <dbReference type="Rhea" id="RHEA-COMP:9745"/>
        <dbReference type="Rhea" id="RHEA-COMP:9746"/>
        <dbReference type="ChEBI" id="CHEBI:15361"/>
        <dbReference type="ChEBI" id="CHEBI:29979"/>
        <dbReference type="ChEBI" id="CHEBI:58702"/>
        <dbReference type="ChEBI" id="CHEBI:64837"/>
        <dbReference type="EC" id="2.7.3.9"/>
    </reaction>
</comment>
<dbReference type="GO" id="GO:0008965">
    <property type="term" value="F:phosphoenolpyruvate-protein phosphotransferase activity"/>
    <property type="evidence" value="ECO:0007669"/>
    <property type="project" value="UniProtKB-EC"/>
</dbReference>
<organism evidence="20 21">
    <name type="scientific">Candidatus Sedimenticola endophacoides</name>
    <dbReference type="NCBI Taxonomy" id="2548426"/>
    <lineage>
        <taxon>Bacteria</taxon>
        <taxon>Pseudomonadati</taxon>
        <taxon>Pseudomonadota</taxon>
        <taxon>Gammaproteobacteria</taxon>
        <taxon>Chromatiales</taxon>
        <taxon>Sedimenticolaceae</taxon>
        <taxon>Sedimenticola</taxon>
    </lineage>
</organism>
<dbReference type="Gene3D" id="3.20.20.60">
    <property type="entry name" value="Phosphoenolpyruvate-binding domains"/>
    <property type="match status" value="1"/>
</dbReference>
<dbReference type="NCBIfam" id="TIGR01417">
    <property type="entry name" value="PTS_I_fam"/>
    <property type="match status" value="1"/>
</dbReference>
<dbReference type="Pfam" id="PF02896">
    <property type="entry name" value="PEP-utilizers_C"/>
    <property type="match status" value="1"/>
</dbReference>
<evidence type="ECO:0000256" key="5">
    <source>
        <dbReference type="ARBA" id="ARBA00007837"/>
    </source>
</evidence>
<evidence type="ECO:0000256" key="8">
    <source>
        <dbReference type="ARBA" id="ARBA00022448"/>
    </source>
</evidence>
<keyword evidence="13" id="KW-0479">Metal-binding</keyword>
<dbReference type="GO" id="GO:0005737">
    <property type="term" value="C:cytoplasm"/>
    <property type="evidence" value="ECO:0007669"/>
    <property type="project" value="UniProtKB-SubCell"/>
</dbReference>
<evidence type="ECO:0000313" key="21">
    <source>
        <dbReference type="Proteomes" id="UP000243361"/>
    </source>
</evidence>
<dbReference type="InterPro" id="IPR040442">
    <property type="entry name" value="Pyrv_kinase-like_dom_sf"/>
</dbReference>
<keyword evidence="15" id="KW-0460">Magnesium</keyword>
<dbReference type="Pfam" id="PF00391">
    <property type="entry name" value="PEP-utilizers"/>
    <property type="match status" value="1"/>
</dbReference>
<evidence type="ECO:0000256" key="13">
    <source>
        <dbReference type="ARBA" id="ARBA00022723"/>
    </source>
</evidence>
<dbReference type="AlphaFoldDB" id="A0A657PI90"/>
<proteinExistence type="inferred from homology"/>
<dbReference type="GO" id="GO:0046872">
    <property type="term" value="F:metal ion binding"/>
    <property type="evidence" value="ECO:0007669"/>
    <property type="project" value="UniProtKB-KW"/>
</dbReference>
<dbReference type="EC" id="2.7.3.9" evidence="6"/>
<dbReference type="Proteomes" id="UP000243361">
    <property type="component" value="Unassembled WGS sequence"/>
</dbReference>
<keyword evidence="12" id="KW-0598">Phosphotransferase system</keyword>
<feature type="domain" description="PEP-utilising enzyme mobile" evidence="17">
    <location>
        <begin position="161"/>
        <end position="231"/>
    </location>
</feature>
<keyword evidence="21" id="KW-1185">Reference proteome</keyword>
<keyword evidence="14" id="KW-0418">Kinase</keyword>
<dbReference type="GO" id="GO:0016301">
    <property type="term" value="F:kinase activity"/>
    <property type="evidence" value="ECO:0007669"/>
    <property type="project" value="UniProtKB-KW"/>
</dbReference>